<dbReference type="PANTHER" id="PTHR30466">
    <property type="entry name" value="FLAVIN REDUCTASE"/>
    <property type="match status" value="1"/>
</dbReference>
<dbReference type="AlphaFoldDB" id="A0A846WEZ8"/>
<dbReference type="Pfam" id="PF01613">
    <property type="entry name" value="Flavin_Reduct"/>
    <property type="match status" value="1"/>
</dbReference>
<sequence length="166" mass="17602">MTMIPTTELDATELRKAFSAFPTGVVALAGTVDGEPTVLVASSFAVGVSQDPPLVMFAVQHSSTTWPVLRKAPALGVSVLGEQQADAIRQLSSKDKAARLAGVSTRVLPTGAILLDATPVHFECTIESIHRAGDHDIVVLRIVSVGIDHTIRPIIWHMSSCTRIVA</sequence>
<dbReference type="GO" id="GO:0010181">
    <property type="term" value="F:FMN binding"/>
    <property type="evidence" value="ECO:0007669"/>
    <property type="project" value="InterPro"/>
</dbReference>
<name>A0A846WEZ8_9ACTN</name>
<dbReference type="Gene3D" id="2.30.110.10">
    <property type="entry name" value="Electron Transport, Fmn-binding Protein, Chain A"/>
    <property type="match status" value="1"/>
</dbReference>
<dbReference type="PANTHER" id="PTHR30466:SF11">
    <property type="entry name" value="FLAVIN-DEPENDENT MONOOXYGENASE, REDUCTASE SUBUNIT HSAB"/>
    <property type="match status" value="1"/>
</dbReference>
<dbReference type="GO" id="GO:0042602">
    <property type="term" value="F:riboflavin reductase (NADPH) activity"/>
    <property type="evidence" value="ECO:0007669"/>
    <property type="project" value="TreeGrafter"/>
</dbReference>
<comment type="caution">
    <text evidence="4">The sequence shown here is derived from an EMBL/GenBank/DDBJ whole genome shotgun (WGS) entry which is preliminary data.</text>
</comment>
<comment type="similarity">
    <text evidence="1">Belongs to the non-flavoprotein flavin reductase family.</text>
</comment>
<gene>
    <name evidence="4" type="ORF">HGA05_02135</name>
</gene>
<dbReference type="SMART" id="SM00903">
    <property type="entry name" value="Flavin_Reduct"/>
    <property type="match status" value="1"/>
</dbReference>
<reference evidence="4 5" key="1">
    <citation type="submission" date="2020-04" db="EMBL/GenBank/DDBJ databases">
        <title>MicrobeNet Type strains.</title>
        <authorList>
            <person name="Nicholson A.C."/>
        </authorList>
    </citation>
    <scope>NUCLEOTIDE SEQUENCE [LARGE SCALE GENOMIC DNA]</scope>
    <source>
        <strain evidence="4 5">ATCC BAA-14</strain>
    </source>
</reference>
<organism evidence="4 5">
    <name type="scientific">Gordonia polyisoprenivorans</name>
    <dbReference type="NCBI Taxonomy" id="84595"/>
    <lineage>
        <taxon>Bacteria</taxon>
        <taxon>Bacillati</taxon>
        <taxon>Actinomycetota</taxon>
        <taxon>Actinomycetes</taxon>
        <taxon>Mycobacteriales</taxon>
        <taxon>Gordoniaceae</taxon>
        <taxon>Gordonia</taxon>
    </lineage>
</organism>
<proteinExistence type="inferred from homology"/>
<dbReference type="InterPro" id="IPR050268">
    <property type="entry name" value="NADH-dep_flavin_reductase"/>
</dbReference>
<keyword evidence="2" id="KW-0560">Oxidoreductase</keyword>
<evidence type="ECO:0000256" key="2">
    <source>
        <dbReference type="ARBA" id="ARBA00023002"/>
    </source>
</evidence>
<evidence type="ECO:0000256" key="1">
    <source>
        <dbReference type="ARBA" id="ARBA00008898"/>
    </source>
</evidence>
<evidence type="ECO:0000313" key="4">
    <source>
        <dbReference type="EMBL" id="NKY00382.1"/>
    </source>
</evidence>
<dbReference type="SUPFAM" id="SSF50475">
    <property type="entry name" value="FMN-binding split barrel"/>
    <property type="match status" value="1"/>
</dbReference>
<feature type="domain" description="Flavin reductase like" evidence="3">
    <location>
        <begin position="18"/>
        <end position="163"/>
    </location>
</feature>
<evidence type="ECO:0000313" key="5">
    <source>
        <dbReference type="Proteomes" id="UP000563898"/>
    </source>
</evidence>
<dbReference type="InterPro" id="IPR002563">
    <property type="entry name" value="Flavin_Rdtase-like_dom"/>
</dbReference>
<dbReference type="Proteomes" id="UP000563898">
    <property type="component" value="Unassembled WGS sequence"/>
</dbReference>
<accession>A0A846WEZ8</accession>
<evidence type="ECO:0000259" key="3">
    <source>
        <dbReference type="SMART" id="SM00903"/>
    </source>
</evidence>
<protein>
    <submittedName>
        <fullName evidence="4">Flavin reductase family protein</fullName>
    </submittedName>
</protein>
<dbReference type="InterPro" id="IPR012349">
    <property type="entry name" value="Split_barrel_FMN-bd"/>
</dbReference>
<dbReference type="EMBL" id="JAAXPC010000001">
    <property type="protein sequence ID" value="NKY00382.1"/>
    <property type="molecule type" value="Genomic_DNA"/>
</dbReference>
<dbReference type="RefSeq" id="WP_035727982.1">
    <property type="nucleotide sequence ID" value="NZ_JAAXPC010000001.1"/>
</dbReference>